<name>A0A1G7DYU9_9FLAO</name>
<dbReference type="EMBL" id="FNAS01000013">
    <property type="protein sequence ID" value="SDE56420.1"/>
    <property type="molecule type" value="Genomic_DNA"/>
</dbReference>
<sequence length="263" mass="30759">MSNLNEIEKIVFYDCQAIIKEIANVQISADLVEKLNIISELYEKTAFLKGVTLLVSENKIQEEVSPYEITDRAIEEEQLSKDAEETFLEIEKRKLELNINEDSMFEFVVSEAVEEEVNEDNLVHMEEFQNQPIEHEEEEKPKETSEGKIKLAHIKGFSTQSLFDEETLHELEITASKAEEKKEKEAESAHREFKLDLNDRVAFTKKLFGGSQTELNNVVKKLNTFKTIDEAKEYLSDIYYDREWEKVDEYAQRLWSLVESKFL</sequence>
<accession>A0A1G7DYU9</accession>
<keyword evidence="2" id="KW-1185">Reference proteome</keyword>
<proteinExistence type="predicted"/>
<evidence type="ECO:0000313" key="2">
    <source>
        <dbReference type="Proteomes" id="UP000198517"/>
    </source>
</evidence>
<dbReference type="STRING" id="1071918.SAMN05421544_11331"/>
<dbReference type="AlphaFoldDB" id="A0A1G7DYU9"/>
<gene>
    <name evidence="1" type="ORF">SAMN05421544_11331</name>
</gene>
<protein>
    <submittedName>
        <fullName evidence="1">Uncharacterized protein</fullName>
    </submittedName>
</protein>
<evidence type="ECO:0000313" key="1">
    <source>
        <dbReference type="EMBL" id="SDE56420.1"/>
    </source>
</evidence>
<organism evidence="1 2">
    <name type="scientific">Riemerella columbipharyngis</name>
    <dbReference type="NCBI Taxonomy" id="1071918"/>
    <lineage>
        <taxon>Bacteria</taxon>
        <taxon>Pseudomonadati</taxon>
        <taxon>Bacteroidota</taxon>
        <taxon>Flavobacteriia</taxon>
        <taxon>Flavobacteriales</taxon>
        <taxon>Weeksellaceae</taxon>
        <taxon>Riemerella</taxon>
    </lineage>
</organism>
<reference evidence="1 2" key="1">
    <citation type="submission" date="2016-10" db="EMBL/GenBank/DDBJ databases">
        <authorList>
            <person name="de Groot N.N."/>
        </authorList>
    </citation>
    <scope>NUCLEOTIDE SEQUENCE [LARGE SCALE GENOMIC DNA]</scope>
    <source>
        <strain evidence="1 2">DSM 24015</strain>
    </source>
</reference>
<dbReference type="RefSeq" id="WP_092737132.1">
    <property type="nucleotide sequence ID" value="NZ_FNAS01000013.1"/>
</dbReference>
<dbReference type="Proteomes" id="UP000198517">
    <property type="component" value="Unassembled WGS sequence"/>
</dbReference>
<dbReference type="OrthoDB" id="1100725at2"/>